<organism evidence="1 2">
    <name type="scientific">Ktedonobacter racemifer DSM 44963</name>
    <dbReference type="NCBI Taxonomy" id="485913"/>
    <lineage>
        <taxon>Bacteria</taxon>
        <taxon>Bacillati</taxon>
        <taxon>Chloroflexota</taxon>
        <taxon>Ktedonobacteria</taxon>
        <taxon>Ktedonobacterales</taxon>
        <taxon>Ktedonobacteraceae</taxon>
        <taxon>Ktedonobacter</taxon>
    </lineage>
</organism>
<dbReference type="EMBL" id="ADVG01000001">
    <property type="protein sequence ID" value="EFH88858.1"/>
    <property type="molecule type" value="Genomic_DNA"/>
</dbReference>
<keyword evidence="2" id="KW-1185">Reference proteome</keyword>
<name>D6TGS9_KTERA</name>
<sequence length="479" mass="54337">MRQEWPTLHDIQQAYFTLVERYFAQPFAEMQRYKVSPHDVAEQLANREPTVQAFLHGADEMAAEFQQFWQSVRAPLDHHLHQLQGLKAVFGGDIAPSYTTNIVRSTGLYIDTILLPDPLQRIPEFFTSMRPHAAVYYMTKHALNILNYKSLALTRLSPPLLLVVPDYALMDASTRQMLTTSSIADLLLHSSKLFGRDFSMQEELSSFLHNLSGWETFMSRLVDPSRMLIDAESSAGLQEQLQEMRRTQGGNFDFQQYGDQWATIILMNLLGRMLTTNKLVMGSSYYHGTPLIDAPTSWQYLLWKYQYDSERGSETHQDMKDLFLSKVLQDLTLITDLPEQRLIDLRRRGALAELREILSRNIHEVDAASPSALAEVTQTVSTNLEEAFQKHKHDLDTYSQVKRNFGFDVGAFIATGSVTIAATSTGSIPLSLLALGLTLTVGAPSAKELWPKGKELVKTHQTIKRSPAGILFQQRKRKK</sequence>
<dbReference type="OrthoDB" id="2504727at2"/>
<proteinExistence type="predicted"/>
<dbReference type="Proteomes" id="UP000004508">
    <property type="component" value="Unassembled WGS sequence"/>
</dbReference>
<dbReference type="RefSeq" id="WP_007905049.1">
    <property type="nucleotide sequence ID" value="NZ_ADVG01000001.1"/>
</dbReference>
<dbReference type="AlphaFoldDB" id="D6TGS9"/>
<comment type="caution">
    <text evidence="1">The sequence shown here is derived from an EMBL/GenBank/DDBJ whole genome shotgun (WGS) entry which is preliminary data.</text>
</comment>
<dbReference type="InParanoid" id="D6TGS9"/>
<reference evidence="1 2" key="1">
    <citation type="journal article" date="2011" name="Stand. Genomic Sci.">
        <title>Non-contiguous finished genome sequence and contextual data of the filamentous soil bacterium Ktedonobacter racemifer type strain (SOSP1-21).</title>
        <authorList>
            <person name="Chang Y.J."/>
            <person name="Land M."/>
            <person name="Hauser L."/>
            <person name="Chertkov O."/>
            <person name="Del Rio T.G."/>
            <person name="Nolan M."/>
            <person name="Copeland A."/>
            <person name="Tice H."/>
            <person name="Cheng J.F."/>
            <person name="Lucas S."/>
            <person name="Han C."/>
            <person name="Goodwin L."/>
            <person name="Pitluck S."/>
            <person name="Ivanova N."/>
            <person name="Ovchinikova G."/>
            <person name="Pati A."/>
            <person name="Chen A."/>
            <person name="Palaniappan K."/>
            <person name="Mavromatis K."/>
            <person name="Liolios K."/>
            <person name="Brettin T."/>
            <person name="Fiebig A."/>
            <person name="Rohde M."/>
            <person name="Abt B."/>
            <person name="Goker M."/>
            <person name="Detter J.C."/>
            <person name="Woyke T."/>
            <person name="Bristow J."/>
            <person name="Eisen J.A."/>
            <person name="Markowitz V."/>
            <person name="Hugenholtz P."/>
            <person name="Kyrpides N.C."/>
            <person name="Klenk H.P."/>
            <person name="Lapidus A."/>
        </authorList>
    </citation>
    <scope>NUCLEOTIDE SEQUENCE [LARGE SCALE GENOMIC DNA]</scope>
    <source>
        <strain evidence="2">DSM 44963</strain>
    </source>
</reference>
<evidence type="ECO:0000313" key="2">
    <source>
        <dbReference type="Proteomes" id="UP000004508"/>
    </source>
</evidence>
<evidence type="ECO:0000313" key="1">
    <source>
        <dbReference type="EMBL" id="EFH88858.1"/>
    </source>
</evidence>
<protein>
    <submittedName>
        <fullName evidence="1">Uncharacterized protein</fullName>
    </submittedName>
</protein>
<gene>
    <name evidence="1" type="ORF">Krac_10362</name>
</gene>
<dbReference type="eggNOG" id="ENOG502ZW2Q">
    <property type="taxonomic scope" value="Bacteria"/>
</dbReference>
<accession>D6TGS9</accession>